<keyword evidence="3" id="KW-0472">Membrane</keyword>
<dbReference type="PANTHER" id="PTHR12482">
    <property type="entry name" value="LIPASE ROG1-RELATED-RELATED"/>
    <property type="match status" value="1"/>
</dbReference>
<dbReference type="Proteomes" id="UP000027195">
    <property type="component" value="Unassembled WGS sequence"/>
</dbReference>
<dbReference type="Pfam" id="PF05057">
    <property type="entry name" value="DUF676"/>
    <property type="match status" value="1"/>
</dbReference>
<accession>A0A067MYF5</accession>
<feature type="transmembrane region" description="Helical" evidence="3">
    <location>
        <begin position="264"/>
        <end position="284"/>
    </location>
</feature>
<dbReference type="Gene3D" id="3.40.50.1820">
    <property type="entry name" value="alpha/beta hydrolase"/>
    <property type="match status" value="1"/>
</dbReference>
<feature type="transmembrane region" description="Helical" evidence="3">
    <location>
        <begin position="99"/>
        <end position="121"/>
    </location>
</feature>
<evidence type="ECO:0000256" key="1">
    <source>
        <dbReference type="ARBA" id="ARBA00007920"/>
    </source>
</evidence>
<dbReference type="InterPro" id="IPR044294">
    <property type="entry name" value="Lipase-like"/>
</dbReference>
<keyword evidence="3" id="KW-1133">Transmembrane helix</keyword>
<dbReference type="HOGENOM" id="CLU_027968_1_1_1"/>
<keyword evidence="6" id="KW-1185">Reference proteome</keyword>
<keyword evidence="3" id="KW-0812">Transmembrane</keyword>
<feature type="region of interest" description="Disordered" evidence="2">
    <location>
        <begin position="306"/>
        <end position="326"/>
    </location>
</feature>
<dbReference type="OrthoDB" id="273452at2759"/>
<evidence type="ECO:0000313" key="6">
    <source>
        <dbReference type="Proteomes" id="UP000027195"/>
    </source>
</evidence>
<evidence type="ECO:0000256" key="3">
    <source>
        <dbReference type="SAM" id="Phobius"/>
    </source>
</evidence>
<dbReference type="InterPro" id="IPR029058">
    <property type="entry name" value="AB_hydrolase_fold"/>
</dbReference>
<dbReference type="AlphaFoldDB" id="A0A067MYF5"/>
<dbReference type="InParanoid" id="A0A067MYF5"/>
<dbReference type="PANTHER" id="PTHR12482:SF62">
    <property type="entry name" value="LIPASE ROG1-RELATED"/>
    <property type="match status" value="1"/>
</dbReference>
<reference evidence="6" key="1">
    <citation type="journal article" date="2014" name="Proc. Natl. Acad. Sci. U.S.A.">
        <title>Extensive sampling of basidiomycete genomes demonstrates inadequacy of the white-rot/brown-rot paradigm for wood decay fungi.</title>
        <authorList>
            <person name="Riley R."/>
            <person name="Salamov A.A."/>
            <person name="Brown D.W."/>
            <person name="Nagy L.G."/>
            <person name="Floudas D."/>
            <person name="Held B.W."/>
            <person name="Levasseur A."/>
            <person name="Lombard V."/>
            <person name="Morin E."/>
            <person name="Otillar R."/>
            <person name="Lindquist E.A."/>
            <person name="Sun H."/>
            <person name="LaButti K.M."/>
            <person name="Schmutz J."/>
            <person name="Jabbour D."/>
            <person name="Luo H."/>
            <person name="Baker S.E."/>
            <person name="Pisabarro A.G."/>
            <person name="Walton J.D."/>
            <person name="Blanchette R.A."/>
            <person name="Henrissat B."/>
            <person name="Martin F."/>
            <person name="Cullen D."/>
            <person name="Hibbett D.S."/>
            <person name="Grigoriev I.V."/>
        </authorList>
    </citation>
    <scope>NUCLEOTIDE SEQUENCE [LARGE SCALE GENOMIC DNA]</scope>
    <source>
        <strain evidence="6">FD-172 SS1</strain>
    </source>
</reference>
<sequence>MNALKDAAIARNQGNPTLRVICAASYPGTLSHDGIDVCAERVLCEIEDEIAYIQQDNLALTSFSIVGFSLGGLIARYLLGILETRHFFEDVRPVNFTTFASPAIGIPILPGMIPAVTRLAASGVLSRTGSQLYLRDHFHSGLPLVQLMASPESSFYQALCRFRRVEVYTNIVKDAVVPYMTGGIDEVDMFAPAYAKAKAVAARPPVDMKDGGLDITFDSNYPCIVASVKEVQPPTHKRRLHFPHIPNPLPLFNPQRYEFMTFPLNYLLVALVPLGVLPAVGLALGDLGGQRIASEIRIARFHPNESKRRERVGLSGPEATEEASQLNAEWHHHSANGSQAGTKTSSSALTDPVPLTADLAGVYNPVVESTPETGTSLPESQRNMIASLNSIPQMRKHLVYLDTAGFTSHPIMICQDTRDAEQRRGLDVVRHWADGFVF</sequence>
<evidence type="ECO:0000313" key="5">
    <source>
        <dbReference type="EMBL" id="KDQ16902.1"/>
    </source>
</evidence>
<evidence type="ECO:0000259" key="4">
    <source>
        <dbReference type="Pfam" id="PF05057"/>
    </source>
</evidence>
<dbReference type="EMBL" id="KL198025">
    <property type="protein sequence ID" value="KDQ16902.1"/>
    <property type="molecule type" value="Genomic_DNA"/>
</dbReference>
<evidence type="ECO:0000256" key="2">
    <source>
        <dbReference type="SAM" id="MobiDB-lite"/>
    </source>
</evidence>
<proteinExistence type="inferred from homology"/>
<feature type="domain" description="DUF676" evidence="4">
    <location>
        <begin position="20"/>
        <end position="181"/>
    </location>
</feature>
<dbReference type="SUPFAM" id="SSF53474">
    <property type="entry name" value="alpha/beta-Hydrolases"/>
    <property type="match status" value="1"/>
</dbReference>
<organism evidence="5 6">
    <name type="scientific">Botryobasidium botryosum (strain FD-172 SS1)</name>
    <dbReference type="NCBI Taxonomy" id="930990"/>
    <lineage>
        <taxon>Eukaryota</taxon>
        <taxon>Fungi</taxon>
        <taxon>Dikarya</taxon>
        <taxon>Basidiomycota</taxon>
        <taxon>Agaricomycotina</taxon>
        <taxon>Agaricomycetes</taxon>
        <taxon>Cantharellales</taxon>
        <taxon>Botryobasidiaceae</taxon>
        <taxon>Botryobasidium</taxon>
    </lineage>
</organism>
<feature type="transmembrane region" description="Helical" evidence="3">
    <location>
        <begin position="58"/>
        <end position="79"/>
    </location>
</feature>
<comment type="similarity">
    <text evidence="1">Belongs to the putative lipase ROG1 family.</text>
</comment>
<name>A0A067MYF5_BOTB1</name>
<dbReference type="InterPro" id="IPR007751">
    <property type="entry name" value="DUF676_lipase-like"/>
</dbReference>
<gene>
    <name evidence="5" type="ORF">BOTBODRAFT_172522</name>
</gene>
<protein>
    <recommendedName>
        <fullName evidence="4">DUF676 domain-containing protein</fullName>
    </recommendedName>
</protein>